<feature type="transmembrane region" description="Helical" evidence="8">
    <location>
        <begin position="250"/>
        <end position="272"/>
    </location>
</feature>
<evidence type="ECO:0000256" key="2">
    <source>
        <dbReference type="ARBA" id="ARBA00010992"/>
    </source>
</evidence>
<evidence type="ECO:0000256" key="8">
    <source>
        <dbReference type="SAM" id="Phobius"/>
    </source>
</evidence>
<dbReference type="InterPro" id="IPR020846">
    <property type="entry name" value="MFS_dom"/>
</dbReference>
<dbReference type="PANTHER" id="PTHR48023:SF4">
    <property type="entry name" value="D-XYLOSE-PROTON SYMPORTER-LIKE 2"/>
    <property type="match status" value="1"/>
</dbReference>
<keyword evidence="6 8" id="KW-0472">Membrane</keyword>
<feature type="transmembrane region" description="Helical" evidence="8">
    <location>
        <begin position="392"/>
        <end position="411"/>
    </location>
</feature>
<dbReference type="PROSITE" id="PS50850">
    <property type="entry name" value="MFS"/>
    <property type="match status" value="1"/>
</dbReference>
<dbReference type="PROSITE" id="PS00217">
    <property type="entry name" value="SUGAR_TRANSPORT_2"/>
    <property type="match status" value="1"/>
</dbReference>
<feature type="domain" description="Major facilitator superfamily (MFS) profile" evidence="9">
    <location>
        <begin position="4"/>
        <end position="445"/>
    </location>
</feature>
<reference evidence="10 11" key="1">
    <citation type="submission" date="2024-02" db="EMBL/GenBank/DDBJ databases">
        <title>Lysinimicrobium sediminis NBRC 112286.</title>
        <authorList>
            <person name="Ichikawa N."/>
            <person name="Katano-Makiyama Y."/>
            <person name="Hidaka K."/>
        </authorList>
    </citation>
    <scope>NUCLEOTIDE SEQUENCE [LARGE SCALE GENOMIC DNA]</scope>
    <source>
        <strain evidence="10 11">NBRC 112286</strain>
    </source>
</reference>
<evidence type="ECO:0000256" key="5">
    <source>
        <dbReference type="ARBA" id="ARBA00022989"/>
    </source>
</evidence>
<dbReference type="Gene3D" id="1.20.1250.20">
    <property type="entry name" value="MFS general substrate transporter like domains"/>
    <property type="match status" value="2"/>
</dbReference>
<feature type="transmembrane region" description="Helical" evidence="8">
    <location>
        <begin position="70"/>
        <end position="89"/>
    </location>
</feature>
<feature type="transmembrane region" description="Helical" evidence="8">
    <location>
        <begin position="356"/>
        <end position="380"/>
    </location>
</feature>
<dbReference type="NCBIfam" id="TIGR00879">
    <property type="entry name" value="SP"/>
    <property type="match status" value="1"/>
</dbReference>
<feature type="transmembrane region" description="Helical" evidence="8">
    <location>
        <begin position="292"/>
        <end position="310"/>
    </location>
</feature>
<feature type="transmembrane region" description="Helical" evidence="8">
    <location>
        <begin position="317"/>
        <end position="336"/>
    </location>
</feature>
<comment type="caution">
    <text evidence="10">The sequence shown here is derived from an EMBL/GenBank/DDBJ whole genome shotgun (WGS) entry which is preliminary data.</text>
</comment>
<evidence type="ECO:0000259" key="9">
    <source>
        <dbReference type="PROSITE" id="PS50850"/>
    </source>
</evidence>
<feature type="transmembrane region" description="Helical" evidence="8">
    <location>
        <begin position="40"/>
        <end position="58"/>
    </location>
</feature>
<evidence type="ECO:0000256" key="6">
    <source>
        <dbReference type="ARBA" id="ARBA00023136"/>
    </source>
</evidence>
<sequence>MIGISVGAALGGFLFGFDSSVINGAVDSVQGAFSLSDAFTGFAVASALLGCAVGAWFAGGIANRHGRIRVMVISSILFLISALGSGLATGIWDLIGWRVLGGLAVGAASVIAPAYIAEVSPSAFRGRLGSLQQFAIVIGIFTALLSAQVLAMIAGGAAEELWWGLEAWRWMFIVEAAPALVYGLTALRLPESPRFLVGRGRDDEAAHILATYSGVEDVDAKIAQIRDSLGTDEKRSLSDLRGNRLGLKPIVWTGILLSVFQQFVGINVIFYYSTTLWRSVGFEESQAFTTSTITSVTNIVVTIIAIALVDHIGRRRLLLIGSLGMTASLGTMAVAFANASVDAEGAATLSGVWGPIALVAANAFVVSFGATWGPVVWVLLGEMFPNKIRATALAVAAAAQWLANWTITVSFPTLAGMGLQLPYALYTAMALLSFVFVYLRVEETKGRELEDMHDGSRPRREAATA</sequence>
<comment type="similarity">
    <text evidence="2 7">Belongs to the major facilitator superfamily. Sugar transporter (TC 2.A.1.1) family.</text>
</comment>
<dbReference type="InterPro" id="IPR003663">
    <property type="entry name" value="Sugar/inositol_transpt"/>
</dbReference>
<accession>A0ABP9WJA2</accession>
<dbReference type="PRINTS" id="PR00171">
    <property type="entry name" value="SUGRTRNSPORT"/>
</dbReference>
<dbReference type="InterPro" id="IPR050820">
    <property type="entry name" value="MFS_Sugar_Transporter"/>
</dbReference>
<dbReference type="InterPro" id="IPR036259">
    <property type="entry name" value="MFS_trans_sf"/>
</dbReference>
<comment type="subcellular location">
    <subcellularLocation>
        <location evidence="1">Cell membrane</location>
        <topology evidence="1">Multi-pass membrane protein</topology>
    </subcellularLocation>
</comment>
<dbReference type="EMBL" id="BAABRR010000006">
    <property type="protein sequence ID" value="GAA5519013.1"/>
    <property type="molecule type" value="Genomic_DNA"/>
</dbReference>
<dbReference type="SUPFAM" id="SSF103473">
    <property type="entry name" value="MFS general substrate transporter"/>
    <property type="match status" value="1"/>
</dbReference>
<evidence type="ECO:0000256" key="3">
    <source>
        <dbReference type="ARBA" id="ARBA00022448"/>
    </source>
</evidence>
<dbReference type="PANTHER" id="PTHR48023">
    <property type="entry name" value="D-XYLOSE-PROTON SYMPORTER-LIKE 2"/>
    <property type="match status" value="1"/>
</dbReference>
<keyword evidence="5 8" id="KW-1133">Transmembrane helix</keyword>
<evidence type="ECO:0000313" key="11">
    <source>
        <dbReference type="Proteomes" id="UP001426770"/>
    </source>
</evidence>
<keyword evidence="3 7" id="KW-0813">Transport</keyword>
<dbReference type="InterPro" id="IPR005829">
    <property type="entry name" value="Sugar_transporter_CS"/>
</dbReference>
<feature type="transmembrane region" description="Helical" evidence="8">
    <location>
        <begin position="136"/>
        <end position="158"/>
    </location>
</feature>
<dbReference type="PROSITE" id="PS00216">
    <property type="entry name" value="SUGAR_TRANSPORT_1"/>
    <property type="match status" value="1"/>
</dbReference>
<proteinExistence type="inferred from homology"/>
<evidence type="ECO:0000313" key="10">
    <source>
        <dbReference type="EMBL" id="GAA5519013.1"/>
    </source>
</evidence>
<keyword evidence="11" id="KW-1185">Reference proteome</keyword>
<organism evidence="10 11">
    <name type="scientific">Demequina sediminis</name>
    <dbReference type="NCBI Taxonomy" id="1930058"/>
    <lineage>
        <taxon>Bacteria</taxon>
        <taxon>Bacillati</taxon>
        <taxon>Actinomycetota</taxon>
        <taxon>Actinomycetes</taxon>
        <taxon>Micrococcales</taxon>
        <taxon>Demequinaceae</taxon>
        <taxon>Demequina</taxon>
    </lineage>
</organism>
<evidence type="ECO:0000256" key="4">
    <source>
        <dbReference type="ARBA" id="ARBA00022692"/>
    </source>
</evidence>
<feature type="transmembrane region" description="Helical" evidence="8">
    <location>
        <begin position="170"/>
        <end position="189"/>
    </location>
</feature>
<dbReference type="Pfam" id="PF00083">
    <property type="entry name" value="Sugar_tr"/>
    <property type="match status" value="1"/>
</dbReference>
<feature type="transmembrane region" description="Helical" evidence="8">
    <location>
        <begin position="423"/>
        <end position="441"/>
    </location>
</feature>
<evidence type="ECO:0000256" key="7">
    <source>
        <dbReference type="RuleBase" id="RU003346"/>
    </source>
</evidence>
<gene>
    <name evidence="10" type="primary">xylE</name>
    <name evidence="10" type="ORF">Lsed01_01450</name>
</gene>
<dbReference type="InterPro" id="IPR005828">
    <property type="entry name" value="MFS_sugar_transport-like"/>
</dbReference>
<name>A0ABP9WJA2_9MICO</name>
<dbReference type="Proteomes" id="UP001426770">
    <property type="component" value="Unassembled WGS sequence"/>
</dbReference>
<feature type="transmembrane region" description="Helical" evidence="8">
    <location>
        <begin position="95"/>
        <end position="116"/>
    </location>
</feature>
<evidence type="ECO:0000256" key="1">
    <source>
        <dbReference type="ARBA" id="ARBA00004651"/>
    </source>
</evidence>
<protein>
    <submittedName>
        <fullName evidence="10">D-xylose-proton symporter</fullName>
    </submittedName>
</protein>
<keyword evidence="4 8" id="KW-0812">Transmembrane</keyword>